<organism evidence="2 3">
    <name type="scientific">Levilactobacillus angrenensis</name>
    <dbReference type="NCBI Taxonomy" id="2486020"/>
    <lineage>
        <taxon>Bacteria</taxon>
        <taxon>Bacillati</taxon>
        <taxon>Bacillota</taxon>
        <taxon>Bacilli</taxon>
        <taxon>Lactobacillales</taxon>
        <taxon>Lactobacillaceae</taxon>
        <taxon>Levilactobacillus</taxon>
    </lineage>
</organism>
<evidence type="ECO:0000313" key="3">
    <source>
        <dbReference type="Proteomes" id="UP001596258"/>
    </source>
</evidence>
<dbReference type="EMBL" id="JBHSSO010000068">
    <property type="protein sequence ID" value="MFC6290520.1"/>
    <property type="molecule type" value="Genomic_DNA"/>
</dbReference>
<feature type="transmembrane region" description="Helical" evidence="1">
    <location>
        <begin position="444"/>
        <end position="463"/>
    </location>
</feature>
<keyword evidence="1" id="KW-1133">Transmembrane helix</keyword>
<dbReference type="InterPro" id="IPR018580">
    <property type="entry name" value="Uncharacterised_YfhO"/>
</dbReference>
<feature type="transmembrane region" description="Helical" evidence="1">
    <location>
        <begin position="241"/>
        <end position="262"/>
    </location>
</feature>
<dbReference type="RefSeq" id="WP_125576158.1">
    <property type="nucleotide sequence ID" value="NZ_JBHSSO010000068.1"/>
</dbReference>
<reference evidence="3" key="1">
    <citation type="journal article" date="2019" name="Int. J. Syst. Evol. Microbiol.">
        <title>The Global Catalogue of Microorganisms (GCM) 10K type strain sequencing project: providing services to taxonomists for standard genome sequencing and annotation.</title>
        <authorList>
            <consortium name="The Broad Institute Genomics Platform"/>
            <consortium name="The Broad Institute Genome Sequencing Center for Infectious Disease"/>
            <person name="Wu L."/>
            <person name="Ma J."/>
        </authorList>
    </citation>
    <scope>NUCLEOTIDE SEQUENCE [LARGE SCALE GENOMIC DNA]</scope>
    <source>
        <strain evidence="3">CCM 8893</strain>
    </source>
</reference>
<feature type="transmembrane region" description="Helical" evidence="1">
    <location>
        <begin position="400"/>
        <end position="424"/>
    </location>
</feature>
<feature type="transmembrane region" description="Helical" evidence="1">
    <location>
        <begin position="305"/>
        <end position="326"/>
    </location>
</feature>
<dbReference type="PANTHER" id="PTHR38454:SF1">
    <property type="entry name" value="INTEGRAL MEMBRANE PROTEIN"/>
    <property type="match status" value="1"/>
</dbReference>
<sequence length="913" mass="103199">MKQQRHTLTALRVSRWVYGGAFLIPFAILCVIFWQLKITPFGPRNLLFSDMGTQYVPILENLRSTLLHGQFHLFSFSLGSGSGIIPLLAYYVISPFNLLIFAFSATKLPIAVTWIIILKISTIGLTMAFFIRHTFLRSGWSMLLFTTAFSLSGFVSMYFYDMMWLDALIWLPLVALGLHRLVSLHHYGLYTVSLTATIICNYYMGYMTCLFSVMYFIYLIIEHQPTPTPFKDVWHMHWPAIRQFTLGSLLAGGMSMVVLIPTAQGMLLTGKSNFFLNNYLPTPMFGPEVLAQFAPGTSSYVSHLYHAPSLFMGTLMFLLLIVFFVSPQVKAVEKNRTMWLLIVMGLGLFVTLLNTAWHMFQQPAGFPYRNVYFFTFLALVTAYRAWQTHPAQSMNDPQKVLALVWGAGLLVIGFLSAQVIPVVWDHLLPNYNHDLYVLSQPAFHLVWPALGLLLLNTMLLFISEWRPVRIGLLALLLFTELGGNFLLATRSMEFGSQPKFEKYFRRDTKTLAKISAAKAKPNLHRVDFAHAEIGKSYQGAYNHYNDPVMYNYPGVSSYSSTLIEQARVFQHDLGYFSPNVRRISTQGFTHLSDTLMGVKYRLNPTKHPVVNQLNSYAGIGFAVPNRLASLQLDDQNAMINQERVLTALGAAPNTLAPVTVLNVRTHRAVSRDLKHVSRTTELPNQRFVQTFTVQVNATGLLHGYSPANTIVYSSIKVNGKSLKPAINADGYRYLINLGHRTKGEVLKISYVTQGPLQGYGNQFATLNQQRYEKLVTSLKQQRFKLRNKSGVTWLDGDVTGTPQRSLLYLAVPDTPGWTAKVNGRPVAIRSVMHAQSLIPVRQNYKGMIGVPLKVGKNHVTLTYTTPGLKLGIIVSLTSFVIFAFLWFTAEWRRPLKHHEETVNRARHAESRKF</sequence>
<feature type="transmembrane region" description="Helical" evidence="1">
    <location>
        <begin position="870"/>
        <end position="889"/>
    </location>
</feature>
<feature type="transmembrane region" description="Helical" evidence="1">
    <location>
        <begin position="167"/>
        <end position="190"/>
    </location>
</feature>
<dbReference type="Proteomes" id="UP001596258">
    <property type="component" value="Unassembled WGS sequence"/>
</dbReference>
<proteinExistence type="predicted"/>
<keyword evidence="1" id="KW-0472">Membrane</keyword>
<feature type="transmembrane region" description="Helical" evidence="1">
    <location>
        <begin position="202"/>
        <end position="221"/>
    </location>
</feature>
<feature type="transmembrane region" description="Helical" evidence="1">
    <location>
        <begin position="16"/>
        <end position="36"/>
    </location>
</feature>
<keyword evidence="1" id="KW-0812">Transmembrane</keyword>
<evidence type="ECO:0000313" key="2">
    <source>
        <dbReference type="EMBL" id="MFC6290520.1"/>
    </source>
</evidence>
<gene>
    <name evidence="2" type="ORF">ACFP1M_10090</name>
</gene>
<feature type="transmembrane region" description="Helical" evidence="1">
    <location>
        <begin position="143"/>
        <end position="161"/>
    </location>
</feature>
<feature type="transmembrane region" description="Helical" evidence="1">
    <location>
        <begin position="338"/>
        <end position="359"/>
    </location>
</feature>
<comment type="caution">
    <text evidence="2">The sequence shown here is derived from an EMBL/GenBank/DDBJ whole genome shotgun (WGS) entry which is preliminary data.</text>
</comment>
<keyword evidence="3" id="KW-1185">Reference proteome</keyword>
<accession>A0ABW1UAL3</accession>
<name>A0ABW1UAL3_9LACO</name>
<feature type="transmembrane region" description="Helical" evidence="1">
    <location>
        <begin position="108"/>
        <end position="131"/>
    </location>
</feature>
<feature type="transmembrane region" description="Helical" evidence="1">
    <location>
        <begin position="470"/>
        <end position="488"/>
    </location>
</feature>
<feature type="transmembrane region" description="Helical" evidence="1">
    <location>
        <begin position="371"/>
        <end position="388"/>
    </location>
</feature>
<protein>
    <submittedName>
        <fullName evidence="2">YfhO family protein</fullName>
    </submittedName>
</protein>
<evidence type="ECO:0000256" key="1">
    <source>
        <dbReference type="SAM" id="Phobius"/>
    </source>
</evidence>
<dbReference type="Pfam" id="PF09586">
    <property type="entry name" value="YfhO"/>
    <property type="match status" value="1"/>
</dbReference>
<dbReference type="PANTHER" id="PTHR38454">
    <property type="entry name" value="INTEGRAL MEMBRANE PROTEIN-RELATED"/>
    <property type="match status" value="1"/>
</dbReference>
<feature type="transmembrane region" description="Helical" evidence="1">
    <location>
        <begin position="71"/>
        <end position="93"/>
    </location>
</feature>